<organism evidence="2 3">
    <name type="scientific">Actinopolyspora mortivallis</name>
    <dbReference type="NCBI Taxonomy" id="33906"/>
    <lineage>
        <taxon>Bacteria</taxon>
        <taxon>Bacillati</taxon>
        <taxon>Actinomycetota</taxon>
        <taxon>Actinomycetes</taxon>
        <taxon>Actinopolysporales</taxon>
        <taxon>Actinopolysporaceae</taxon>
        <taxon>Actinopolyspora</taxon>
    </lineage>
</organism>
<dbReference type="STRING" id="1050202.GCA_000384035_01059"/>
<reference evidence="2 3" key="1">
    <citation type="submission" date="2018-03" db="EMBL/GenBank/DDBJ databases">
        <title>Actinopolyspora mortivallis from Sahara, screening for active biomolecules.</title>
        <authorList>
            <person name="Selama O."/>
            <person name="Wellington E.M.H."/>
            <person name="Hacene H."/>
        </authorList>
    </citation>
    <scope>NUCLEOTIDE SEQUENCE [LARGE SCALE GENOMIC DNA]</scope>
    <source>
        <strain evidence="2 3">M5A</strain>
    </source>
</reference>
<accession>A0A2T0H1D3</accession>
<protein>
    <submittedName>
        <fullName evidence="2">Branched-chain amino acid transporter</fullName>
    </submittedName>
</protein>
<feature type="transmembrane region" description="Helical" evidence="1">
    <location>
        <begin position="33"/>
        <end position="51"/>
    </location>
</feature>
<dbReference type="Proteomes" id="UP000239352">
    <property type="component" value="Unassembled WGS sequence"/>
</dbReference>
<evidence type="ECO:0000256" key="1">
    <source>
        <dbReference type="SAM" id="Phobius"/>
    </source>
</evidence>
<name>A0A2T0H1D3_ACTMO</name>
<feature type="transmembrane region" description="Helical" evidence="1">
    <location>
        <begin position="82"/>
        <end position="100"/>
    </location>
</feature>
<feature type="transmembrane region" description="Helical" evidence="1">
    <location>
        <begin position="58"/>
        <end position="76"/>
    </location>
</feature>
<comment type="caution">
    <text evidence="2">The sequence shown here is derived from an EMBL/GenBank/DDBJ whole genome shotgun (WGS) entry which is preliminary data.</text>
</comment>
<sequence length="105" mass="10811">MTLGIVVALAAGTYALRVAGPLSRDRLRLPERWRWSLSVASLVLLGAFVATSALYESGSFAGVARVTGVAVGGVLAWRRAPFVVVVLVAAGVTAGMRAVLSTPGM</sequence>
<keyword evidence="1" id="KW-0472">Membrane</keyword>
<dbReference type="InParanoid" id="A0A2T0H1D3"/>
<dbReference type="EMBL" id="PVSR01000001">
    <property type="protein sequence ID" value="PRW65140.1"/>
    <property type="molecule type" value="Genomic_DNA"/>
</dbReference>
<evidence type="ECO:0000313" key="3">
    <source>
        <dbReference type="Proteomes" id="UP000239352"/>
    </source>
</evidence>
<dbReference type="AlphaFoldDB" id="A0A2T0H1D3"/>
<gene>
    <name evidence="2" type="ORF">CEP50_01020</name>
</gene>
<dbReference type="InterPro" id="IPR008407">
    <property type="entry name" value="Brnchd-chn_aa_trnsp_AzlD"/>
</dbReference>
<keyword evidence="1" id="KW-0812">Transmembrane</keyword>
<proteinExistence type="predicted"/>
<dbReference type="RefSeq" id="WP_106112011.1">
    <property type="nucleotide sequence ID" value="NZ_PVSR01000001.1"/>
</dbReference>
<dbReference type="Pfam" id="PF05437">
    <property type="entry name" value="AzlD"/>
    <property type="match status" value="1"/>
</dbReference>
<evidence type="ECO:0000313" key="2">
    <source>
        <dbReference type="EMBL" id="PRW65140.1"/>
    </source>
</evidence>
<keyword evidence="1" id="KW-1133">Transmembrane helix</keyword>
<keyword evidence="3" id="KW-1185">Reference proteome</keyword>